<evidence type="ECO:0000313" key="3">
    <source>
        <dbReference type="Proteomes" id="UP000269689"/>
    </source>
</evidence>
<keyword evidence="1" id="KW-0812">Transmembrane</keyword>
<organism evidence="2 3">
    <name type="scientific">Pacificibacter maritimus</name>
    <dbReference type="NCBI Taxonomy" id="762213"/>
    <lineage>
        <taxon>Bacteria</taxon>
        <taxon>Pseudomonadati</taxon>
        <taxon>Pseudomonadota</taxon>
        <taxon>Alphaproteobacteria</taxon>
        <taxon>Rhodobacterales</taxon>
        <taxon>Roseobacteraceae</taxon>
        <taxon>Pacificibacter</taxon>
    </lineage>
</organism>
<keyword evidence="1" id="KW-1133">Transmembrane helix</keyword>
<evidence type="ECO:0000313" key="2">
    <source>
        <dbReference type="EMBL" id="RPE67252.1"/>
    </source>
</evidence>
<gene>
    <name evidence="2" type="ORF">EDD53_1657</name>
</gene>
<dbReference type="Proteomes" id="UP000269689">
    <property type="component" value="Unassembled WGS sequence"/>
</dbReference>
<evidence type="ECO:0000256" key="1">
    <source>
        <dbReference type="SAM" id="Phobius"/>
    </source>
</evidence>
<comment type="caution">
    <text evidence="2">The sequence shown here is derived from an EMBL/GenBank/DDBJ whole genome shotgun (WGS) entry which is preliminary data.</text>
</comment>
<sequence length="197" mass="21293">MVNFILYPKAGHDLATFEGDSWIKHIIYSESIFVFQSKVSIIASVCSLLVVVVLVAMQLSISTSISSSVSSNLDAYSSDSGYFGGKSNKNGPVLDPTRIEAPKGGTGELGEFIITDEVFPPTEIIIDDGTKDIDFAPKVTEEVAPVLAEDAGFIEKITFYLGVIWAWILGDRNKDNGYEMSCKPKKGGGKVCIIDRG</sequence>
<reference evidence="2 3" key="1">
    <citation type="submission" date="2018-11" db="EMBL/GenBank/DDBJ databases">
        <title>Genomic Encyclopedia of Type Strains, Phase IV (KMG-IV): sequencing the most valuable type-strain genomes for metagenomic binning, comparative biology and taxonomic classification.</title>
        <authorList>
            <person name="Goeker M."/>
        </authorList>
    </citation>
    <scope>NUCLEOTIDE SEQUENCE [LARGE SCALE GENOMIC DNA]</scope>
    <source>
        <strain evidence="2 3">DSM 104731</strain>
    </source>
</reference>
<dbReference type="RefSeq" id="WP_148087101.1">
    <property type="nucleotide sequence ID" value="NZ_RKQK01000002.1"/>
</dbReference>
<name>A0A3N4U9W3_9RHOB</name>
<feature type="transmembrane region" description="Helical" evidence="1">
    <location>
        <begin position="39"/>
        <end position="61"/>
    </location>
</feature>
<dbReference type="AlphaFoldDB" id="A0A3N4U9W3"/>
<proteinExistence type="predicted"/>
<accession>A0A3N4U9W3</accession>
<keyword evidence="1" id="KW-0472">Membrane</keyword>
<keyword evidence="3" id="KW-1185">Reference proteome</keyword>
<dbReference type="OrthoDB" id="7847646at2"/>
<dbReference type="EMBL" id="RKQK01000002">
    <property type="protein sequence ID" value="RPE67252.1"/>
    <property type="molecule type" value="Genomic_DNA"/>
</dbReference>
<protein>
    <submittedName>
        <fullName evidence="2">Uncharacterized protein</fullName>
    </submittedName>
</protein>